<evidence type="ECO:0000256" key="10">
    <source>
        <dbReference type="SAM" id="Coils"/>
    </source>
</evidence>
<protein>
    <recommendedName>
        <fullName evidence="2">Cell division protein ZapA</fullName>
    </recommendedName>
    <alternativeName>
        <fullName evidence="9">Z ring-associated protein ZapA</fullName>
    </alternativeName>
</protein>
<comment type="function">
    <text evidence="7">Activator of cell division through the inhibition of FtsZ GTPase activity, therefore promoting FtsZ assembly into bundles of protofilaments necessary for the formation of the division Z ring. It is recruited early at mid-cell but it is not essential for cell division.</text>
</comment>
<evidence type="ECO:0000256" key="8">
    <source>
        <dbReference type="ARBA" id="ARBA00026068"/>
    </source>
</evidence>
<evidence type="ECO:0000256" key="6">
    <source>
        <dbReference type="ARBA" id="ARBA00023306"/>
    </source>
</evidence>
<keyword evidence="12" id="KW-1185">Reference proteome</keyword>
<name>A0A1W2A915_9FIRM</name>
<dbReference type="SUPFAM" id="SSF102829">
    <property type="entry name" value="Cell division protein ZapA-like"/>
    <property type="match status" value="1"/>
</dbReference>
<keyword evidence="6" id="KW-0131">Cell cycle</keyword>
<comment type="subunit">
    <text evidence="8">Homodimer. Interacts with FtsZ.</text>
</comment>
<keyword evidence="3" id="KW-0963">Cytoplasm</keyword>
<dbReference type="STRING" id="1122930.SAMN02745168_1607"/>
<evidence type="ECO:0000256" key="1">
    <source>
        <dbReference type="ARBA" id="ARBA00004496"/>
    </source>
</evidence>
<evidence type="ECO:0000256" key="3">
    <source>
        <dbReference type="ARBA" id="ARBA00022490"/>
    </source>
</evidence>
<evidence type="ECO:0000256" key="4">
    <source>
        <dbReference type="ARBA" id="ARBA00022618"/>
    </source>
</evidence>
<dbReference type="GO" id="GO:0032153">
    <property type="term" value="C:cell division site"/>
    <property type="evidence" value="ECO:0007669"/>
    <property type="project" value="TreeGrafter"/>
</dbReference>
<dbReference type="EMBL" id="FWXW01000003">
    <property type="protein sequence ID" value="SMC56911.1"/>
    <property type="molecule type" value="Genomic_DNA"/>
</dbReference>
<gene>
    <name evidence="11" type="ORF">SAMN02745168_1607</name>
</gene>
<dbReference type="GO" id="GO:0005829">
    <property type="term" value="C:cytosol"/>
    <property type="evidence" value="ECO:0007669"/>
    <property type="project" value="TreeGrafter"/>
</dbReference>
<comment type="subcellular location">
    <subcellularLocation>
        <location evidence="1">Cytoplasm</location>
    </subcellularLocation>
</comment>
<evidence type="ECO:0000313" key="11">
    <source>
        <dbReference type="EMBL" id="SMC56911.1"/>
    </source>
</evidence>
<feature type="coiled-coil region" evidence="10">
    <location>
        <begin position="67"/>
        <end position="108"/>
    </location>
</feature>
<evidence type="ECO:0000313" key="12">
    <source>
        <dbReference type="Proteomes" id="UP000192790"/>
    </source>
</evidence>
<dbReference type="AlphaFoldDB" id="A0A1W2A915"/>
<dbReference type="InterPro" id="IPR053712">
    <property type="entry name" value="Bac_CellDiv_Activator"/>
</dbReference>
<evidence type="ECO:0000256" key="5">
    <source>
        <dbReference type="ARBA" id="ARBA00023210"/>
    </source>
</evidence>
<keyword evidence="4 11" id="KW-0132">Cell division</keyword>
<dbReference type="PANTHER" id="PTHR34981">
    <property type="entry name" value="CELL DIVISION PROTEIN ZAPA"/>
    <property type="match status" value="1"/>
</dbReference>
<proteinExistence type="predicted"/>
<sequence length="110" mass="12435">MGVDSVKNRILVTIGGREYTFVASEEDGYVQKVASYVDGKMKEIVSESHVALTDAAVLTAANIADEYFKSMETAENLRRQLKEYLEEAARTKMELSELKRELSKLQNKKQ</sequence>
<dbReference type="Proteomes" id="UP000192790">
    <property type="component" value="Unassembled WGS sequence"/>
</dbReference>
<dbReference type="Pfam" id="PF05164">
    <property type="entry name" value="ZapA"/>
    <property type="match status" value="1"/>
</dbReference>
<keyword evidence="10" id="KW-0175">Coiled coil</keyword>
<dbReference type="GO" id="GO:0000921">
    <property type="term" value="P:septin ring assembly"/>
    <property type="evidence" value="ECO:0007669"/>
    <property type="project" value="TreeGrafter"/>
</dbReference>
<dbReference type="PANTHER" id="PTHR34981:SF1">
    <property type="entry name" value="CELL DIVISION PROTEIN ZAPA"/>
    <property type="match status" value="1"/>
</dbReference>
<organism evidence="11 12">
    <name type="scientific">Papillibacter cinnamivorans DSM 12816</name>
    <dbReference type="NCBI Taxonomy" id="1122930"/>
    <lineage>
        <taxon>Bacteria</taxon>
        <taxon>Bacillati</taxon>
        <taxon>Bacillota</taxon>
        <taxon>Clostridia</taxon>
        <taxon>Eubacteriales</taxon>
        <taxon>Oscillospiraceae</taxon>
        <taxon>Papillibacter</taxon>
    </lineage>
</organism>
<dbReference type="GO" id="GO:0043093">
    <property type="term" value="P:FtsZ-dependent cytokinesis"/>
    <property type="evidence" value="ECO:0007669"/>
    <property type="project" value="TreeGrafter"/>
</dbReference>
<dbReference type="InterPro" id="IPR036192">
    <property type="entry name" value="Cell_div_ZapA-like_sf"/>
</dbReference>
<evidence type="ECO:0000256" key="2">
    <source>
        <dbReference type="ARBA" id="ARBA00015195"/>
    </source>
</evidence>
<evidence type="ECO:0000256" key="9">
    <source>
        <dbReference type="ARBA" id="ARBA00033158"/>
    </source>
</evidence>
<dbReference type="InterPro" id="IPR007838">
    <property type="entry name" value="Cell_div_ZapA-like"/>
</dbReference>
<accession>A0A1W2A915</accession>
<evidence type="ECO:0000256" key="7">
    <source>
        <dbReference type="ARBA" id="ARBA00024910"/>
    </source>
</evidence>
<keyword evidence="5" id="KW-0717">Septation</keyword>
<dbReference type="GO" id="GO:0000917">
    <property type="term" value="P:division septum assembly"/>
    <property type="evidence" value="ECO:0007669"/>
    <property type="project" value="UniProtKB-KW"/>
</dbReference>
<reference evidence="11 12" key="1">
    <citation type="submission" date="2017-04" db="EMBL/GenBank/DDBJ databases">
        <authorList>
            <person name="Afonso C.L."/>
            <person name="Miller P.J."/>
            <person name="Scott M.A."/>
            <person name="Spackman E."/>
            <person name="Goraichik I."/>
            <person name="Dimitrov K.M."/>
            <person name="Suarez D.L."/>
            <person name="Swayne D.E."/>
        </authorList>
    </citation>
    <scope>NUCLEOTIDE SEQUENCE [LARGE SCALE GENOMIC DNA]</scope>
    <source>
        <strain evidence="11 12">DSM 12816</strain>
    </source>
</reference>
<dbReference type="GO" id="GO:0030428">
    <property type="term" value="C:cell septum"/>
    <property type="evidence" value="ECO:0007669"/>
    <property type="project" value="TreeGrafter"/>
</dbReference>
<dbReference type="Gene3D" id="6.10.250.790">
    <property type="match status" value="1"/>
</dbReference>